<dbReference type="GO" id="GO:0005886">
    <property type="term" value="C:plasma membrane"/>
    <property type="evidence" value="ECO:0007669"/>
    <property type="project" value="UniProtKB-SubCell"/>
</dbReference>
<dbReference type="KEGG" id="cfu:CFU_0953"/>
<reference evidence="10 11" key="3">
    <citation type="journal article" date="2008" name="FEMS Microbiol. Ecol.">
        <title>Identification and characterization of genes underlying chitinolysis in Collimonas fungivorans Ter331.</title>
        <authorList>
            <person name="Fritsche K."/>
            <person name="de Boer W."/>
            <person name="Gerards S."/>
            <person name="van den Berg M."/>
            <person name="van Veen J.A."/>
            <person name="Leveau J.H."/>
        </authorList>
    </citation>
    <scope>NUCLEOTIDE SEQUENCE [LARGE SCALE GENOMIC DNA]</scope>
    <source>
        <strain evidence="10 11">Ter331</strain>
    </source>
</reference>
<comment type="similarity">
    <text evidence="2 9">Belongs to the FliQ/MopD/SpaQ family.</text>
</comment>
<dbReference type="STRING" id="1005048.CFU_0953"/>
<dbReference type="AlphaFoldDB" id="G0AIK2"/>
<keyword evidence="7 9" id="KW-0472">Membrane</keyword>
<dbReference type="PRINTS" id="PR00952">
    <property type="entry name" value="TYPE3IMQPROT"/>
</dbReference>
<dbReference type="NCBIfam" id="TIGR01402">
    <property type="entry name" value="fliQ"/>
    <property type="match status" value="1"/>
</dbReference>
<dbReference type="Proteomes" id="UP000008392">
    <property type="component" value="Chromosome"/>
</dbReference>
<gene>
    <name evidence="9" type="primary">fliQ</name>
    <name evidence="10" type="ordered locus">CFU_0953</name>
</gene>
<evidence type="ECO:0000256" key="8">
    <source>
        <dbReference type="ARBA" id="ARBA00023143"/>
    </source>
</evidence>
<evidence type="ECO:0000256" key="9">
    <source>
        <dbReference type="RuleBase" id="RU364090"/>
    </source>
</evidence>
<reference evidence="10 11" key="2">
    <citation type="journal article" date="2006" name="J. Microbiol. Methods">
        <title>Genomic flank-sequencing of plasposon insertion sites for rapid identification of functional genes.</title>
        <authorList>
            <person name="Leveau J.H."/>
            <person name="Gerards S."/>
            <person name="Fritsche K."/>
            <person name="Zondag G."/>
            <person name="van Veen J.A."/>
        </authorList>
    </citation>
    <scope>NUCLEOTIDE SEQUENCE [LARGE SCALE GENOMIC DNA]</scope>
    <source>
        <strain evidence="10 11">Ter331</strain>
    </source>
</reference>
<evidence type="ECO:0000256" key="5">
    <source>
        <dbReference type="ARBA" id="ARBA00022692"/>
    </source>
</evidence>
<keyword evidence="10" id="KW-0969">Cilium</keyword>
<evidence type="ECO:0000313" key="11">
    <source>
        <dbReference type="Proteomes" id="UP000008392"/>
    </source>
</evidence>
<evidence type="ECO:0000256" key="2">
    <source>
        <dbReference type="ARBA" id="ARBA00006156"/>
    </source>
</evidence>
<accession>G0AIK2</accession>
<dbReference type="InterPro" id="IPR006305">
    <property type="entry name" value="FliQ"/>
</dbReference>
<dbReference type="GO" id="GO:0009425">
    <property type="term" value="C:bacterial-type flagellum basal body"/>
    <property type="evidence" value="ECO:0007669"/>
    <property type="project" value="UniProtKB-SubCell"/>
</dbReference>
<reference evidence="10 11" key="4">
    <citation type="journal article" date="2010" name="Environ. Microbiol.">
        <title>The bacterial genus Collimonas: mycophagy, weathering and other adaptive solutions to life in oligotrophic soil environments.</title>
        <authorList>
            <person name="Leveau J.H."/>
            <person name="Uroz S."/>
            <person name="de Boer W."/>
        </authorList>
    </citation>
    <scope>NUCLEOTIDE SEQUENCE [LARGE SCALE GENOMIC DNA]</scope>
    <source>
        <strain evidence="10 11">Ter331</strain>
    </source>
</reference>
<reference evidence="11" key="6">
    <citation type="submission" date="2011-05" db="EMBL/GenBank/DDBJ databases">
        <title>Complete sequence of Collimonas fungivorans Ter331.</title>
        <authorList>
            <person name="Leveau J.H."/>
        </authorList>
    </citation>
    <scope>NUCLEOTIDE SEQUENCE [LARGE SCALE GENOMIC DNA]</scope>
    <source>
        <strain evidence="11">Ter331</strain>
    </source>
</reference>
<evidence type="ECO:0000256" key="3">
    <source>
        <dbReference type="ARBA" id="ARBA00021718"/>
    </source>
</evidence>
<dbReference type="PANTHER" id="PTHR34040:SF2">
    <property type="entry name" value="FLAGELLAR BIOSYNTHETIC PROTEIN FLIQ"/>
    <property type="match status" value="1"/>
</dbReference>
<evidence type="ECO:0000256" key="6">
    <source>
        <dbReference type="ARBA" id="ARBA00022989"/>
    </source>
</evidence>
<keyword evidence="6 9" id="KW-1133">Transmembrane helix</keyword>
<comment type="subcellular location">
    <subcellularLocation>
        <location evidence="1 9">Cell membrane</location>
        <topology evidence="1">Multi-pass membrane protein</topology>
    </subcellularLocation>
    <subcellularLocation>
        <location evidence="9">Bacterial flagellum basal body</location>
    </subcellularLocation>
</comment>
<dbReference type="GO" id="GO:0044780">
    <property type="term" value="P:bacterial-type flagellum assembly"/>
    <property type="evidence" value="ECO:0007669"/>
    <property type="project" value="InterPro"/>
</dbReference>
<evidence type="ECO:0000256" key="7">
    <source>
        <dbReference type="ARBA" id="ARBA00023136"/>
    </source>
</evidence>
<dbReference type="EMBL" id="CP002745">
    <property type="protein sequence ID" value="AEK60785.1"/>
    <property type="molecule type" value="Genomic_DNA"/>
</dbReference>
<dbReference type="HOGENOM" id="CLU_164516_2_0_4"/>
<comment type="function">
    <text evidence="9">Role in flagellar biosynthesis.</text>
</comment>
<evidence type="ECO:0000256" key="4">
    <source>
        <dbReference type="ARBA" id="ARBA00022475"/>
    </source>
</evidence>
<dbReference type="Pfam" id="PF01313">
    <property type="entry name" value="Bac_export_3"/>
    <property type="match status" value="1"/>
</dbReference>
<dbReference type="eggNOG" id="COG1987">
    <property type="taxonomic scope" value="Bacteria"/>
</dbReference>
<feature type="transmembrane region" description="Helical" evidence="9">
    <location>
        <begin position="53"/>
        <end position="73"/>
    </location>
</feature>
<proteinExistence type="inferred from homology"/>
<reference evidence="10 11" key="1">
    <citation type="journal article" date="2004" name="Environ. Microbiol.">
        <title>Phylogeny-function analysis of (meta)genomic libraries: screening for expression of ribosomal RNA genes by large-insert library fluorescent in situ hybridization (LIL-FISH).</title>
        <authorList>
            <person name="Leveau J.H."/>
            <person name="Gerards S."/>
            <person name="de Boer W."/>
            <person name="van Veen J.A."/>
        </authorList>
    </citation>
    <scope>NUCLEOTIDE SEQUENCE [LARGE SCALE GENOMIC DNA]</scope>
    <source>
        <strain evidence="10 11">Ter331</strain>
    </source>
</reference>
<keyword evidence="4 9" id="KW-1003">Cell membrane</keyword>
<organism evidence="10 11">
    <name type="scientific">Collimonas fungivorans (strain Ter331)</name>
    <dbReference type="NCBI Taxonomy" id="1005048"/>
    <lineage>
        <taxon>Bacteria</taxon>
        <taxon>Pseudomonadati</taxon>
        <taxon>Pseudomonadota</taxon>
        <taxon>Betaproteobacteria</taxon>
        <taxon>Burkholderiales</taxon>
        <taxon>Oxalobacteraceae</taxon>
        <taxon>Collimonas</taxon>
    </lineage>
</organism>
<dbReference type="PANTHER" id="PTHR34040">
    <property type="entry name" value="FLAGELLAR BIOSYNTHETIC PROTEIN FLIQ"/>
    <property type="match status" value="1"/>
</dbReference>
<protein>
    <recommendedName>
        <fullName evidence="3 9">Flagellar biosynthetic protein FliQ</fullName>
    </recommendedName>
</protein>
<dbReference type="PIRSF" id="PIRSF004669">
    <property type="entry name" value="FliQ"/>
    <property type="match status" value="1"/>
</dbReference>
<sequence>MHKMTPESVMALGYQAMKMTLLLGAPLLLVALVSGLIISLFQAATQINEMTLSFIPKLLAVCATMVIAGPWMLNSILDYMRQLFSSIPQLVG</sequence>
<keyword evidence="8 9" id="KW-0975">Bacterial flagellum</keyword>
<dbReference type="InterPro" id="IPR002191">
    <property type="entry name" value="Bac_export_3"/>
</dbReference>
<dbReference type="GO" id="GO:0009306">
    <property type="term" value="P:protein secretion"/>
    <property type="evidence" value="ECO:0007669"/>
    <property type="project" value="InterPro"/>
</dbReference>
<keyword evidence="10" id="KW-0966">Cell projection</keyword>
<keyword evidence="5 9" id="KW-0812">Transmembrane</keyword>
<keyword evidence="10" id="KW-0282">Flagellum</keyword>
<evidence type="ECO:0000313" key="10">
    <source>
        <dbReference type="EMBL" id="AEK60785.1"/>
    </source>
</evidence>
<keyword evidence="11" id="KW-1185">Reference proteome</keyword>
<reference evidence="10 11" key="5">
    <citation type="journal article" date="2011" name="ISME J.">
        <title>Dual transcriptional profiling of a bacterial/fungal confrontation: Collimonas fungivorans versus Aspergillus niger.</title>
        <authorList>
            <person name="Mela F."/>
            <person name="Fritsche K."/>
            <person name="de Boer W."/>
            <person name="van Veen J.A."/>
            <person name="de Graaff L.H."/>
            <person name="van den Berg M."/>
            <person name="Leveau J.H."/>
        </authorList>
    </citation>
    <scope>NUCLEOTIDE SEQUENCE [LARGE SCALE GENOMIC DNA]</scope>
    <source>
        <strain evidence="10 11">Ter331</strain>
    </source>
</reference>
<name>G0AIK2_COLFT</name>
<evidence type="ECO:0000256" key="1">
    <source>
        <dbReference type="ARBA" id="ARBA00004651"/>
    </source>
</evidence>